<dbReference type="InterPro" id="IPR022712">
    <property type="entry name" value="Beta_Casp"/>
</dbReference>
<proteinExistence type="predicted"/>
<feature type="domain" description="Metallo-beta-lactamase" evidence="2">
    <location>
        <begin position="13"/>
        <end position="242"/>
    </location>
</feature>
<dbReference type="Pfam" id="PF00753">
    <property type="entry name" value="Lactamase_B"/>
    <property type="match status" value="1"/>
</dbReference>
<evidence type="ECO:0000256" key="1">
    <source>
        <dbReference type="ARBA" id="ARBA00022801"/>
    </source>
</evidence>
<accession>A0ABS5G1U5</accession>
<dbReference type="Proteomes" id="UP001314635">
    <property type="component" value="Unassembled WGS sequence"/>
</dbReference>
<dbReference type="InterPro" id="IPR001279">
    <property type="entry name" value="Metallo-B-lactamas"/>
</dbReference>
<name>A0ABS5G1U5_9BRAD</name>
<comment type="caution">
    <text evidence="4">The sequence shown here is derived from an EMBL/GenBank/DDBJ whole genome shotgun (WGS) entry which is preliminary data.</text>
</comment>
<protein>
    <submittedName>
        <fullName evidence="4">MBL fold metallo-hydrolase</fullName>
    </submittedName>
</protein>
<reference evidence="5" key="1">
    <citation type="journal article" date="2021" name="ISME J.">
        <title>Evolutionary origin and ecological implication of a unique nif island in free-living Bradyrhizobium lineages.</title>
        <authorList>
            <person name="Tao J."/>
        </authorList>
    </citation>
    <scope>NUCLEOTIDE SEQUENCE [LARGE SCALE GENOMIC DNA]</scope>
    <source>
        <strain evidence="5">SZCCT0094</strain>
    </source>
</reference>
<dbReference type="InterPro" id="IPR011108">
    <property type="entry name" value="RMMBL"/>
</dbReference>
<dbReference type="SUPFAM" id="SSF56281">
    <property type="entry name" value="Metallo-hydrolase/oxidoreductase"/>
    <property type="match status" value="1"/>
</dbReference>
<keyword evidence="1" id="KW-0378">Hydrolase</keyword>
<gene>
    <name evidence="4" type="ORF">JQ619_05840</name>
</gene>
<dbReference type="Gene3D" id="3.60.15.10">
    <property type="entry name" value="Ribonuclease Z/Hydroxyacylglutathione hydrolase-like"/>
    <property type="match status" value="1"/>
</dbReference>
<evidence type="ECO:0000259" key="2">
    <source>
        <dbReference type="SMART" id="SM00849"/>
    </source>
</evidence>
<dbReference type="EMBL" id="JAFCLK010000004">
    <property type="protein sequence ID" value="MBR1135277.1"/>
    <property type="molecule type" value="Genomic_DNA"/>
</dbReference>
<dbReference type="Pfam" id="PF10996">
    <property type="entry name" value="Beta-Casp"/>
    <property type="match status" value="1"/>
</dbReference>
<evidence type="ECO:0000313" key="5">
    <source>
        <dbReference type="Proteomes" id="UP001314635"/>
    </source>
</evidence>
<dbReference type="InterPro" id="IPR050698">
    <property type="entry name" value="MBL"/>
</dbReference>
<dbReference type="Gene3D" id="3.40.50.10890">
    <property type="match status" value="1"/>
</dbReference>
<dbReference type="SMART" id="SM01027">
    <property type="entry name" value="Beta-Casp"/>
    <property type="match status" value="1"/>
</dbReference>
<dbReference type="RefSeq" id="WP_210264050.1">
    <property type="nucleotide sequence ID" value="NZ_JABFDP010000020.1"/>
</dbReference>
<dbReference type="PANTHER" id="PTHR11203">
    <property type="entry name" value="CLEAVAGE AND POLYADENYLATION SPECIFICITY FACTOR FAMILY MEMBER"/>
    <property type="match status" value="1"/>
</dbReference>
<evidence type="ECO:0000259" key="3">
    <source>
        <dbReference type="SMART" id="SM01027"/>
    </source>
</evidence>
<dbReference type="InterPro" id="IPR036866">
    <property type="entry name" value="RibonucZ/Hydroxyglut_hydro"/>
</dbReference>
<dbReference type="SMART" id="SM00849">
    <property type="entry name" value="Lactamase_B"/>
    <property type="match status" value="1"/>
</dbReference>
<dbReference type="Pfam" id="PF07521">
    <property type="entry name" value="RMMBL"/>
    <property type="match status" value="1"/>
</dbReference>
<evidence type="ECO:0000313" key="4">
    <source>
        <dbReference type="EMBL" id="MBR1135277.1"/>
    </source>
</evidence>
<sequence length="452" mass="49251">MRLSFLGGAGTVTGSKYLLENADHRLLIDCGLFQGFKELRLRNWARFPVDPRQINAVLLTHAHLDHTGYLPLLVKQGFGGPVFCSTATADLCAILLPDSGYLQEKDAEFANRHGFSKHKPALPLYTLKDALGSLKQLRVVEFEQSLDLPGGGAALLRRSGHILGAASIQLDWNGNTILFSGDLGRYGDATMVDPVAVANADYVVVESTYGNRRHEARDPEDALAEVIGRTAGRGGTVIIPAFAVGRAQSLLFHLHRLKASRRLPDIPIFLDSPMAVDASKIFCRHVADHRLTERECRDSCAVAHYVQSVEESKALMANSMPKVIISASGMATGGRVLHHLKSYAPDSRNTILFAGFQAGGTRGASMVAGVDGIKIHGQYVPVRAEVTNLEMLSAHADAYEILRWLKGFKTPPRRTFITHGEFSASDALRKRIAEELGWACIIPDQGQQVDLA</sequence>
<feature type="domain" description="Beta-Casp" evidence="3">
    <location>
        <begin position="247"/>
        <end position="366"/>
    </location>
</feature>
<dbReference type="PANTHER" id="PTHR11203:SF37">
    <property type="entry name" value="INTEGRATOR COMPLEX SUBUNIT 11"/>
    <property type="match status" value="1"/>
</dbReference>
<keyword evidence="5" id="KW-1185">Reference proteome</keyword>
<dbReference type="CDD" id="cd16295">
    <property type="entry name" value="TTHA0252-CPSF-like_MBL-fold"/>
    <property type="match status" value="1"/>
</dbReference>
<organism evidence="4 5">
    <name type="scientific">Bradyrhizobium denitrificans</name>
    <dbReference type="NCBI Taxonomy" id="2734912"/>
    <lineage>
        <taxon>Bacteria</taxon>
        <taxon>Pseudomonadati</taxon>
        <taxon>Pseudomonadota</taxon>
        <taxon>Alphaproteobacteria</taxon>
        <taxon>Hyphomicrobiales</taxon>
        <taxon>Nitrobacteraceae</taxon>
        <taxon>Bradyrhizobium</taxon>
    </lineage>
</organism>